<dbReference type="RefSeq" id="WP_307403137.1">
    <property type="nucleotide sequence ID" value="NZ_JAUSUX010000022.1"/>
</dbReference>
<keyword evidence="4 7" id="KW-1133">Transmembrane helix</keyword>
<feature type="region of interest" description="Disordered" evidence="6">
    <location>
        <begin position="255"/>
        <end position="409"/>
    </location>
</feature>
<comment type="subcellular location">
    <subcellularLocation>
        <location evidence="1">Cell membrane</location>
        <topology evidence="1">Single-pass membrane protein</topology>
    </subcellularLocation>
</comment>
<evidence type="ECO:0000256" key="1">
    <source>
        <dbReference type="ARBA" id="ARBA00004162"/>
    </source>
</evidence>
<keyword evidence="5 7" id="KW-0472">Membrane</keyword>
<dbReference type="PROSITE" id="PS51849">
    <property type="entry name" value="RSGI_N"/>
    <property type="match status" value="1"/>
</dbReference>
<organism evidence="9 10">
    <name type="scientific">Desulfofundulus luciae</name>
    <dbReference type="NCBI Taxonomy" id="74702"/>
    <lineage>
        <taxon>Bacteria</taxon>
        <taxon>Bacillati</taxon>
        <taxon>Bacillota</taxon>
        <taxon>Clostridia</taxon>
        <taxon>Eubacteriales</taxon>
        <taxon>Peptococcaceae</taxon>
        <taxon>Desulfofundulus</taxon>
    </lineage>
</organism>
<name>A0ABU0B3H4_9FIRM</name>
<feature type="compositionally biased region" description="Basic and acidic residues" evidence="6">
    <location>
        <begin position="280"/>
        <end position="292"/>
    </location>
</feature>
<comment type="caution">
    <text evidence="9">The sequence shown here is derived from an EMBL/GenBank/DDBJ whole genome shotgun (WGS) entry which is preliminary data.</text>
</comment>
<evidence type="ECO:0000256" key="3">
    <source>
        <dbReference type="ARBA" id="ARBA00022692"/>
    </source>
</evidence>
<sequence length="409" mass="44856">MITGIVVEIKAKTCVVLTRDAQFREIPLPAGGVRLGEEICYIPRRRAIFWQSLMAAACLLIFLGAGLLYHGWLTQAVAYVSMDINPSVEMTLDRREYVCEAKGLNAAGEILLSRAAVLGRPVEEAIDSILTRAVQANYLLPSQNNVVLTTITAKNGQEPALQPGKIYQTIVKSLQSTGVPAEVVVETATPEIRRQARKFGLSTGRYLIHVEGSKKGLDIGLEELKREGMASLEKEKGIVIGEVLGKHGYTGWVDLPKPVSQPGPEARSNHRLPGSVNNKGLERVSITEDKTPRVHPGAGAPEQKTSGPVKPVLPDDARELPGLRTQGVPPHGYDQEHNGIKERNIKNGEPDGKDLYDNDNQDLRDNKDLSGTTGRDQDLRHDKELKDSKDRNNNQNSDKAALPGSRRKW</sequence>
<keyword evidence="10" id="KW-1185">Reference proteome</keyword>
<dbReference type="EMBL" id="JAUSUX010000022">
    <property type="protein sequence ID" value="MDQ0287270.1"/>
    <property type="molecule type" value="Genomic_DNA"/>
</dbReference>
<dbReference type="Proteomes" id="UP001225644">
    <property type="component" value="Unassembled WGS sequence"/>
</dbReference>
<keyword evidence="2" id="KW-1003">Cell membrane</keyword>
<reference evidence="9 10" key="1">
    <citation type="submission" date="2023-07" db="EMBL/GenBank/DDBJ databases">
        <title>Genomic Encyclopedia of Type Strains, Phase IV (KMG-IV): sequencing the most valuable type-strain genomes for metagenomic binning, comparative biology and taxonomic classification.</title>
        <authorList>
            <person name="Goeker M."/>
        </authorList>
    </citation>
    <scope>NUCLEOTIDE SEQUENCE [LARGE SCALE GENOMIC DNA]</scope>
    <source>
        <strain evidence="9 10">DSM 12396</strain>
    </source>
</reference>
<feature type="transmembrane region" description="Helical" evidence="7">
    <location>
        <begin position="53"/>
        <end position="72"/>
    </location>
</feature>
<proteinExistence type="predicted"/>
<evidence type="ECO:0000256" key="6">
    <source>
        <dbReference type="SAM" id="MobiDB-lite"/>
    </source>
</evidence>
<accession>A0ABU0B3H4</accession>
<protein>
    <recommendedName>
        <fullName evidence="8">RsgI N-terminal anti-sigma domain-containing protein</fullName>
    </recommendedName>
</protein>
<evidence type="ECO:0000256" key="7">
    <source>
        <dbReference type="SAM" id="Phobius"/>
    </source>
</evidence>
<evidence type="ECO:0000259" key="8">
    <source>
        <dbReference type="PROSITE" id="PS51849"/>
    </source>
</evidence>
<dbReference type="InterPro" id="IPR055431">
    <property type="entry name" value="RsgI_M"/>
</dbReference>
<feature type="domain" description="RsgI N-terminal anti-sigma" evidence="8">
    <location>
        <begin position="2"/>
        <end position="50"/>
    </location>
</feature>
<evidence type="ECO:0000313" key="10">
    <source>
        <dbReference type="Proteomes" id="UP001225644"/>
    </source>
</evidence>
<keyword evidence="3 7" id="KW-0812">Transmembrane</keyword>
<dbReference type="Pfam" id="PF23750">
    <property type="entry name" value="RsgI_M"/>
    <property type="match status" value="1"/>
</dbReference>
<evidence type="ECO:0000313" key="9">
    <source>
        <dbReference type="EMBL" id="MDQ0287270.1"/>
    </source>
</evidence>
<evidence type="ECO:0000256" key="5">
    <source>
        <dbReference type="ARBA" id="ARBA00023136"/>
    </source>
</evidence>
<evidence type="ECO:0000256" key="4">
    <source>
        <dbReference type="ARBA" id="ARBA00022989"/>
    </source>
</evidence>
<feature type="compositionally biased region" description="Basic and acidic residues" evidence="6">
    <location>
        <begin position="333"/>
        <end position="368"/>
    </location>
</feature>
<gene>
    <name evidence="9" type="ORF">J2Z49_002391</name>
</gene>
<dbReference type="InterPro" id="IPR024449">
    <property type="entry name" value="Anti-sigma_RsgI_N"/>
</dbReference>
<evidence type="ECO:0000256" key="2">
    <source>
        <dbReference type="ARBA" id="ARBA00022475"/>
    </source>
</evidence>
<feature type="compositionally biased region" description="Basic and acidic residues" evidence="6">
    <location>
        <begin position="375"/>
        <end position="392"/>
    </location>
</feature>
<dbReference type="Pfam" id="PF12791">
    <property type="entry name" value="RsgI_N"/>
    <property type="match status" value="1"/>
</dbReference>